<feature type="region of interest" description="Disordered" evidence="1">
    <location>
        <begin position="331"/>
        <end position="356"/>
    </location>
</feature>
<dbReference type="KEGG" id="bhs:BM1374165_01400"/>
<sequence>MKKNRPSPPTSRSKEQEQARTPSSQAEPLYAQVNKPRREQHAQTAEETIYAPQKPLGNPYDRLGGRPRNGRRAKKLVDPYAVTDVQNLDRGADFQTLENPLYEGVGGGAHGGPHPQEPEHLYAELEFDTQSGRSPQKPVESVYATVGMGAEGGQDTQTLENPLYEGVDSGKATPPPTPHSTEKEQEQARAPSPQAEPLYAQVNKPRREQHAQTAEETIYAPQNPPETIYAPQKPLGNPYDRLGGRPRNGRRAERLVDPYAVTEVQNLDKGPDFQNLENPIYEGVGGGGHGGRNPRKSEEHVYAELEFGEQGGRSPHNPVESVYATVGVGTQDGQNTQTLENPIYEGVGGRITPPPRTKKDEVITRLLKNVDFQYGVTEIQEWCAVVYGNRHALNKELAEILDNPQGADKILWNLAANPESAGKLVGQKVLGIKSPGRREAEEGFGPLCSALERHVETAKKLHKAFTREHDRQVDHENPERHRHRHHHRHHSQEREQASPEQETQRRQSPKTQIGRAFAM</sequence>
<feature type="region of interest" description="Disordered" evidence="1">
    <location>
        <begin position="461"/>
        <end position="519"/>
    </location>
</feature>
<dbReference type="RefSeq" id="WP_155265935.1">
    <property type="nucleotide sequence ID" value="NZ_CACVBK010000006.1"/>
</dbReference>
<dbReference type="AlphaFoldDB" id="I3QKE3"/>
<feature type="compositionally biased region" description="Polar residues" evidence="1">
    <location>
        <begin position="331"/>
        <end position="340"/>
    </location>
</feature>
<evidence type="ECO:0000256" key="1">
    <source>
        <dbReference type="SAM" id="MobiDB-lite"/>
    </source>
</evidence>
<protein>
    <submittedName>
        <fullName evidence="2 3">BepD</fullName>
    </submittedName>
</protein>
<dbReference type="EMBL" id="HG969191">
    <property type="protein sequence ID" value="CDO47382.1"/>
    <property type="molecule type" value="Genomic_DNA"/>
</dbReference>
<dbReference type="STRING" id="38323.BM1374165_01400"/>
<gene>
    <name evidence="2" type="primary">bepD</name>
    <name evidence="3" type="ORF">BM1374165_01400</name>
</gene>
<name>I3QKE3_BARHN</name>
<reference evidence="3" key="4">
    <citation type="submission" date="2014-04" db="EMBL/GenBank/DDBJ databases">
        <title>Genome sequencing of Bartonella spp. isolated from human blood.</title>
        <authorList>
            <person name="Raoult D."/>
        </authorList>
    </citation>
    <scope>NUCLEOTIDE SEQUENCE</scope>
    <source>
        <strain evidence="3">BM1374165</strain>
    </source>
</reference>
<proteinExistence type="predicted"/>
<evidence type="ECO:0000313" key="4">
    <source>
        <dbReference type="Proteomes" id="UP000019801"/>
    </source>
</evidence>
<feature type="compositionally biased region" description="Basic and acidic residues" evidence="1">
    <location>
        <begin position="492"/>
        <end position="505"/>
    </location>
</feature>
<feature type="region of interest" description="Disordered" evidence="1">
    <location>
        <begin position="1"/>
        <end position="78"/>
    </location>
</feature>
<dbReference type="Proteomes" id="UP000019801">
    <property type="component" value="Chromosome I"/>
</dbReference>
<organism evidence="2">
    <name type="scientific">Bartonella henselae</name>
    <name type="common">Rochalimaea henselae</name>
    <dbReference type="NCBI Taxonomy" id="38323"/>
    <lineage>
        <taxon>Bacteria</taxon>
        <taxon>Pseudomonadati</taxon>
        <taxon>Pseudomonadota</taxon>
        <taxon>Alphaproteobacteria</taxon>
        <taxon>Hyphomicrobiales</taxon>
        <taxon>Bartonellaceae</taxon>
        <taxon>Bartonella</taxon>
    </lineage>
</organism>
<evidence type="ECO:0000313" key="2">
    <source>
        <dbReference type="EMBL" id="AFK10365.1"/>
    </source>
</evidence>
<reference evidence="3" key="3">
    <citation type="submission" date="2013-11" db="EMBL/GenBank/DDBJ databases">
        <authorList>
            <person name="GENOMES U."/>
        </authorList>
    </citation>
    <scope>NUCLEOTIDE SEQUENCE</scope>
    <source>
        <strain evidence="3">BM1374165</strain>
    </source>
</reference>
<dbReference type="EMBL" id="JQ701698">
    <property type="protein sequence ID" value="AFK10365.1"/>
    <property type="molecule type" value="Genomic_DNA"/>
</dbReference>
<reference evidence="2" key="1">
    <citation type="journal article" date="2013" name="Cell. Microbiol.">
        <title>Bartonella henselae trimeric autotransporter adhesin BadA expression interferes with effector translocation by the VirB/D4 type IV secretion system.</title>
        <authorList>
            <person name="Lu Y.Y."/>
            <person name="Franz B."/>
            <person name="Truttmann M.C."/>
            <person name="Riess T."/>
            <person name="Gay-Fraret J."/>
            <person name="Faustmann M."/>
            <person name="Kempf V.A."/>
            <person name="Dehio C."/>
        </authorList>
    </citation>
    <scope>NUCLEOTIDE SEQUENCE</scope>
    <source>
        <strain evidence="2">Marseille</strain>
    </source>
</reference>
<feature type="compositionally biased region" description="Basic residues" evidence="1">
    <location>
        <begin position="480"/>
        <end position="491"/>
    </location>
</feature>
<evidence type="ECO:0000313" key="3">
    <source>
        <dbReference type="EMBL" id="CDO47382.1"/>
    </source>
</evidence>
<accession>I3QKE3</accession>
<feature type="compositionally biased region" description="Basic and acidic residues" evidence="1">
    <location>
        <begin position="461"/>
        <end position="479"/>
    </location>
</feature>
<dbReference type="PATRIC" id="fig|38323.4.peg.1509"/>
<dbReference type="NCBIfam" id="NF033856">
    <property type="entry name" value="T4SS_effec_BID"/>
    <property type="match status" value="1"/>
</dbReference>
<feature type="region of interest" description="Disordered" evidence="1">
    <location>
        <begin position="94"/>
        <end position="197"/>
    </location>
</feature>
<reference evidence="4" key="2">
    <citation type="submission" date="2013-11" db="EMBL/GenBank/DDBJ databases">
        <title>Genome sequencing of Bartonella spp. isolated from human blood.</title>
        <authorList>
            <person name="Raoult D."/>
        </authorList>
    </citation>
    <scope>NUCLEOTIDE SEQUENCE</scope>
    <source>
        <strain evidence="4">BM1374165</strain>
    </source>
</reference>